<dbReference type="KEGG" id="aro:B0909_05440"/>
<dbReference type="EMBL" id="CAICSX020000001">
    <property type="protein sequence ID" value="CAD0211220.1"/>
    <property type="molecule type" value="Genomic_DNA"/>
</dbReference>
<sequence length="619" mass="69230">MISKESATKLIQRLNDIDETEDLEAKEIGGKDVGRSFYETVCALANEPGLGGGVILLGVKREMGLFPFYVATGVHDPDKLSSDIVSACASMFNNPFHLNIDAERVGRKTVLKVSVPELPKSQKPLYLKAVGLPKGAYRRSGPTDVRCTDEDMTAFFSDQSHETADSQIVREASWNDLDQSAIRAYRKARKEAYSSASELEMSDEDMLVSLNAVKRIEGKLRVTLAGILLFGAPASLRRLFPSHRFDYIRVSSHGWAEDVESPFEAIEMRGPLLLVANRIMAAITDDLPKAFRIEAQHSAQRTETPVIPHRVVREAVINSLMHRNYKVNKPVQILRYPNRIEIRNPGYSLKSEERFDESGSTLRNPHIAEVLHETRFAETKGSGIKVMKQMMAKAGLASPTFDSDRTIDEFTASFLFHHFLDQADIDWLANFKGLELTEDQMKGLIFVREVGAINNSVYRSINGVDTLTSSKNLRKLRTMDLLTEMDKGARTSYLPGPEFVRLTNTDGSTQGRATTIDAKTFEGNHTDVNLLLSAMPEKLRKAVKTAQLSPRLNAEAANDLIFRMCKWRDLSLAEIADLIGKRPAHVSSKYIQQLLSDGLITYTIPEMVQHPHQKYTAVT</sequence>
<dbReference type="InterPro" id="IPR038461">
    <property type="entry name" value="Schlafen_AlbA_2_dom_sf"/>
</dbReference>
<proteinExistence type="predicted"/>
<dbReference type="InterPro" id="IPR038475">
    <property type="entry name" value="RecG_C_sf"/>
</dbReference>
<protein>
    <recommendedName>
        <fullName evidence="1">Schlafen AlbA-2 domain-containing protein</fullName>
    </recommendedName>
</protein>
<feature type="domain" description="Schlafen AlbA-2" evidence="1">
    <location>
        <begin position="19"/>
        <end position="147"/>
    </location>
</feature>
<dbReference type="Proteomes" id="UP000528185">
    <property type="component" value="Unassembled WGS sequence"/>
</dbReference>
<dbReference type="Pfam" id="PF04326">
    <property type="entry name" value="SLFN_AlbA_2"/>
    <property type="match status" value="1"/>
</dbReference>
<comment type="caution">
    <text evidence="2">The sequence shown here is derived from an EMBL/GenBank/DDBJ whole genome shotgun (WGS) entry which is preliminary data.</text>
</comment>
<dbReference type="InterPro" id="IPR007421">
    <property type="entry name" value="Schlafen_AlbA_2_dom"/>
</dbReference>
<dbReference type="RefSeq" id="WP_077767605.1">
    <property type="nucleotide sequence ID" value="NZ_CAICSX020000001.1"/>
</dbReference>
<dbReference type="AlphaFoldDB" id="A0AAN2DCS3"/>
<reference evidence="2 3" key="1">
    <citation type="submission" date="2020-06" db="EMBL/GenBank/DDBJ databases">
        <authorList>
            <person name="De Coninck B."/>
            <person name="Ibrahim H."/>
        </authorList>
    </citation>
    <scope>NUCLEOTIDE SEQUENCE [LARGE SCALE GENOMIC DNA]</scope>
    <source>
        <strain evidence="2">Ag_rhizogenes_K599</strain>
    </source>
</reference>
<organism evidence="2 3">
    <name type="scientific">Rhizobium rhizogenes</name>
    <name type="common">Agrobacterium rhizogenes</name>
    <dbReference type="NCBI Taxonomy" id="359"/>
    <lineage>
        <taxon>Bacteria</taxon>
        <taxon>Pseudomonadati</taxon>
        <taxon>Pseudomonadota</taxon>
        <taxon>Alphaproteobacteria</taxon>
        <taxon>Hyphomicrobiales</taxon>
        <taxon>Rhizobiaceae</taxon>
        <taxon>Rhizobium/Agrobacterium group</taxon>
        <taxon>Rhizobium</taxon>
    </lineage>
</organism>
<evidence type="ECO:0000313" key="3">
    <source>
        <dbReference type="Proteomes" id="UP000528185"/>
    </source>
</evidence>
<dbReference type="Gene3D" id="3.30.950.30">
    <property type="entry name" value="Schlafen, AAA domain"/>
    <property type="match status" value="1"/>
</dbReference>
<dbReference type="PANTHER" id="PTHR30595:SF6">
    <property type="entry name" value="SCHLAFEN ALBA-2 DOMAIN-CONTAINING PROTEIN"/>
    <property type="match status" value="1"/>
</dbReference>
<name>A0AAN2DCS3_RHIRH</name>
<accession>A0AAN2DCS3</accession>
<evidence type="ECO:0000259" key="1">
    <source>
        <dbReference type="Pfam" id="PF04326"/>
    </source>
</evidence>
<dbReference type="Gene3D" id="3.30.565.60">
    <property type="match status" value="1"/>
</dbReference>
<gene>
    <name evidence="2" type="ORF">AGRHK599_LOCUS1246</name>
</gene>
<dbReference type="PANTHER" id="PTHR30595">
    <property type="entry name" value="GLPR-RELATED TRANSCRIPTIONAL REPRESSOR"/>
    <property type="match status" value="1"/>
</dbReference>
<evidence type="ECO:0000313" key="2">
    <source>
        <dbReference type="EMBL" id="CAD0211220.1"/>
    </source>
</evidence>
<dbReference type="Pfam" id="PF13749">
    <property type="entry name" value="HATPase_c_4"/>
    <property type="match status" value="1"/>
</dbReference>